<organism evidence="1">
    <name type="scientific">Pseudomonas phage Lyrsu03</name>
    <dbReference type="NCBI Taxonomy" id="3138537"/>
    <lineage>
        <taxon>Viruses</taxon>
    </lineage>
</organism>
<name>A0AAU6VZN8_9VIRU</name>
<gene>
    <name evidence="1" type="ORF">Lyrsu03_00053</name>
</gene>
<evidence type="ECO:0000313" key="1">
    <source>
        <dbReference type="EMBL" id="XAI69851.1"/>
    </source>
</evidence>
<protein>
    <submittedName>
        <fullName evidence="1">Uncharacterized protein</fullName>
    </submittedName>
</protein>
<proteinExistence type="predicted"/>
<accession>A0AAU6VZN8</accession>
<sequence>MQTVSIQLGRPGLETFPASPLLVSADAIGIELELEGFTQEATVEATRRVHPDWTIVPDGSLRNGGVEFITTGGLGGERLAGAIERIQAALEVVNYDASWRCSTHMHVNMLDFTVNQVVRFVLAYTACEPVLFEFCGAYRKSSNFCTPVLDSLPFHRKIMSRMWDDAVARRHPVSMCNKYVALNLLPLFPDQRGRALGTVEFRGGRPLVTREEMFTQANLLLSIKNFVRDFAGTEEEMLIALADGVHNRVFLNGVSAGIEPSVDALEQSLVAAWMMLKSYQEGMAQRAALTERQREFDDPEGAPVPEGYFQAVRAGLAARQAPPVRTHASNIPSPYLSGDFDSIEILRDMYVAGNVWPSLHEQFTSLAYGTIRNKLAAAWLVTRQRCGVERGLPWVNAHRAILNWVGNLAPTSVEQSPISTLVRLRDSTIRNPRHAEPQAGLPGHPVNGIRPYRIAYQQELPEERYEYMLSRMGYSRDARNIDCWHYLADHKVRTKNRDALAGALADVGLHVAIQERMSTFQMYSLLRFTGRASADHVWSSDLGAYDNFCCILDVLLQASLEVPVVRTGAFSDTSHMYWSRVNGNMGLNEIRMSIAGATRLGQTPRTTVTGVAIY</sequence>
<reference evidence="1" key="1">
    <citation type="journal article" date="2024" name="J. Gen. Virol.">
        <title>Novel phages of Pseudomonas syringae unveil numerous potential auxiliary metabolic genes.</title>
        <authorList>
            <person name="Feltin C."/>
            <person name="Garneau J.R."/>
            <person name="Morris C.E."/>
            <person name="Berard A."/>
            <person name="Torres-Barcelo C."/>
        </authorList>
    </citation>
    <scope>NUCLEOTIDE SEQUENCE</scope>
</reference>
<dbReference type="EMBL" id="PP179314">
    <property type="protein sequence ID" value="XAI69851.1"/>
    <property type="molecule type" value="Genomic_DNA"/>
</dbReference>